<dbReference type="Proteomes" id="UP000024404">
    <property type="component" value="Unassembled WGS sequence"/>
</dbReference>
<dbReference type="AlphaFoldDB" id="A0A8R1U0I1"/>
<evidence type="ECO:0000313" key="2">
    <source>
        <dbReference type="Proteomes" id="UP000024404"/>
    </source>
</evidence>
<evidence type="ECO:0008006" key="3">
    <source>
        <dbReference type="Google" id="ProtNLM"/>
    </source>
</evidence>
<sequence>MIARTWKFAEVKEILFALLLISLCFIAINGAPVTKKMKFSPKEEIDGFSETNEHLSVVMRSYPILKRLTQYFATLNNKDLLSVRGTCKSFHGLANKLLDGRNKPLIITNGTVSGTVDRQIFSSYEETGINDFLELRRWQPEIALLFDDCNNPTPRQYMPFDCLYFQIVPYDDRFDILLKFPTGGMLGNNHPRSGVIIPKMYDAFTNFIVLTNEFQYLSANESKMLHKAKFIIAFGGSVTSPSHLELDINFVIAPYLSENQSVPICYAFHINDIYEWGPSLFLVFSGSDVEASTFLVETNSGEKLREKLLKWKSELDFLESHHIIAFHFTKESTEPTNSENIFRDTFGIQPVTLRLSASELTETGLIHCNSTSNAKRNPGSAYAIVGYKKFDYITTNLL</sequence>
<reference evidence="2" key="1">
    <citation type="submission" date="2013-10" db="EMBL/GenBank/DDBJ databases">
        <title>Genome sequencing of Onchocerca volvulus.</title>
        <authorList>
            <person name="Cotton J."/>
            <person name="Tsai J."/>
            <person name="Stanley E."/>
            <person name="Tracey A."/>
            <person name="Holroyd N."/>
            <person name="Lustigman S."/>
            <person name="Berriman M."/>
        </authorList>
    </citation>
    <scope>NUCLEOTIDE SEQUENCE</scope>
</reference>
<evidence type="ECO:0000313" key="1">
    <source>
        <dbReference type="EnsemblMetazoa" id="OVOC9391.1"/>
    </source>
</evidence>
<dbReference type="EnsemblMetazoa" id="OVOC9391.1">
    <property type="protein sequence ID" value="OVOC9391.1"/>
    <property type="gene ID" value="WBGene00246200"/>
</dbReference>
<proteinExistence type="predicted"/>
<organism evidence="1 2">
    <name type="scientific">Onchocerca volvulus</name>
    <dbReference type="NCBI Taxonomy" id="6282"/>
    <lineage>
        <taxon>Eukaryota</taxon>
        <taxon>Metazoa</taxon>
        <taxon>Ecdysozoa</taxon>
        <taxon>Nematoda</taxon>
        <taxon>Chromadorea</taxon>
        <taxon>Rhabditida</taxon>
        <taxon>Spirurina</taxon>
        <taxon>Spiruromorpha</taxon>
        <taxon>Filarioidea</taxon>
        <taxon>Onchocercidae</taxon>
        <taxon>Onchocerca</taxon>
    </lineage>
</organism>
<protein>
    <recommendedName>
        <fullName evidence="3">F-box domain-containing protein</fullName>
    </recommendedName>
</protein>
<reference evidence="1" key="2">
    <citation type="submission" date="2022-06" db="UniProtKB">
        <authorList>
            <consortium name="EnsemblMetazoa"/>
        </authorList>
    </citation>
    <scope>IDENTIFICATION</scope>
</reference>
<name>A0A8R1U0I1_ONCVO</name>
<accession>A0A8R1U0I1</accession>
<keyword evidence="2" id="KW-1185">Reference proteome</keyword>
<dbReference type="EMBL" id="CMVM020000263">
    <property type="status" value="NOT_ANNOTATED_CDS"/>
    <property type="molecule type" value="Genomic_DNA"/>
</dbReference>